<reference evidence="2" key="1">
    <citation type="submission" date="2020-10" db="EMBL/GenBank/DDBJ databases">
        <authorList>
            <person name="Gilroy R."/>
        </authorList>
    </citation>
    <scope>NUCLEOTIDE SEQUENCE</scope>
    <source>
        <strain evidence="2">20514</strain>
    </source>
</reference>
<sequence length="146" mass="16110">MRKLISTIIAALALGLAWTAAMMTAEDGTGCQADCHVCRDTGHTGRTADIHDFRGFIAFNALNGTSERIEATDRQVFVCRNSMQNCGYNPAASKRQISQVFRNTPESVVNQHILSKYHLFLENCSILDGGLSSNSERLHLLRILIV</sequence>
<evidence type="ECO:0000256" key="1">
    <source>
        <dbReference type="SAM" id="SignalP"/>
    </source>
</evidence>
<gene>
    <name evidence="2" type="ORF">IAC29_06000</name>
</gene>
<accession>A0A9D9EIN7</accession>
<keyword evidence="1" id="KW-0732">Signal</keyword>
<feature type="chain" id="PRO_5038824314" evidence="1">
    <location>
        <begin position="26"/>
        <end position="146"/>
    </location>
</feature>
<dbReference type="Proteomes" id="UP000810252">
    <property type="component" value="Unassembled WGS sequence"/>
</dbReference>
<name>A0A9D9EIN7_9BACT</name>
<reference evidence="2" key="2">
    <citation type="journal article" date="2021" name="PeerJ">
        <title>Extensive microbial diversity within the chicken gut microbiome revealed by metagenomics and culture.</title>
        <authorList>
            <person name="Gilroy R."/>
            <person name="Ravi A."/>
            <person name="Getino M."/>
            <person name="Pursley I."/>
            <person name="Horton D.L."/>
            <person name="Alikhan N.F."/>
            <person name="Baker D."/>
            <person name="Gharbi K."/>
            <person name="Hall N."/>
            <person name="Watson M."/>
            <person name="Adriaenssens E.M."/>
            <person name="Foster-Nyarko E."/>
            <person name="Jarju S."/>
            <person name="Secka A."/>
            <person name="Antonio M."/>
            <person name="Oren A."/>
            <person name="Chaudhuri R.R."/>
            <person name="La Ragione R."/>
            <person name="Hildebrand F."/>
            <person name="Pallen M.J."/>
        </authorList>
    </citation>
    <scope>NUCLEOTIDE SEQUENCE</scope>
    <source>
        <strain evidence="2">20514</strain>
    </source>
</reference>
<organism evidence="2 3">
    <name type="scientific">Candidatus Cryptobacteroides merdigallinarum</name>
    <dbReference type="NCBI Taxonomy" id="2840770"/>
    <lineage>
        <taxon>Bacteria</taxon>
        <taxon>Pseudomonadati</taxon>
        <taxon>Bacteroidota</taxon>
        <taxon>Bacteroidia</taxon>
        <taxon>Bacteroidales</taxon>
        <taxon>Candidatus Cryptobacteroides</taxon>
    </lineage>
</organism>
<dbReference type="EMBL" id="JADIMQ010000085">
    <property type="protein sequence ID" value="MBO8448806.1"/>
    <property type="molecule type" value="Genomic_DNA"/>
</dbReference>
<evidence type="ECO:0000313" key="2">
    <source>
        <dbReference type="EMBL" id="MBO8448806.1"/>
    </source>
</evidence>
<comment type="caution">
    <text evidence="2">The sequence shown here is derived from an EMBL/GenBank/DDBJ whole genome shotgun (WGS) entry which is preliminary data.</text>
</comment>
<proteinExistence type="predicted"/>
<dbReference type="AlphaFoldDB" id="A0A9D9EIN7"/>
<protein>
    <submittedName>
        <fullName evidence="2">Uncharacterized protein</fullName>
    </submittedName>
</protein>
<evidence type="ECO:0000313" key="3">
    <source>
        <dbReference type="Proteomes" id="UP000810252"/>
    </source>
</evidence>
<feature type="signal peptide" evidence="1">
    <location>
        <begin position="1"/>
        <end position="25"/>
    </location>
</feature>